<feature type="domain" description="ABC3 transporter permease C-terminal" evidence="8">
    <location>
        <begin position="696"/>
        <end position="801"/>
    </location>
</feature>
<evidence type="ECO:0000256" key="3">
    <source>
        <dbReference type="ARBA" id="ARBA00022692"/>
    </source>
</evidence>
<keyword evidence="4 7" id="KW-1133">Transmembrane helix</keyword>
<feature type="compositionally biased region" description="Polar residues" evidence="6">
    <location>
        <begin position="504"/>
        <end position="527"/>
    </location>
</feature>
<dbReference type="Pfam" id="PF02687">
    <property type="entry name" value="FtsX"/>
    <property type="match status" value="2"/>
</dbReference>
<keyword evidence="3 7" id="KW-0812">Transmembrane</keyword>
<dbReference type="Pfam" id="PF12704">
    <property type="entry name" value="MacB_PCD"/>
    <property type="match status" value="2"/>
</dbReference>
<keyword evidence="2" id="KW-1003">Cell membrane</keyword>
<reference evidence="10 11" key="1">
    <citation type="submission" date="2023-01" db="EMBL/GenBank/DDBJ databases">
        <title>Novel species of the genus Asticcacaulis isolated from rivers.</title>
        <authorList>
            <person name="Lu H."/>
        </authorList>
    </citation>
    <scope>NUCLEOTIDE SEQUENCE [LARGE SCALE GENOMIC DNA]</scope>
    <source>
        <strain evidence="10 11">BYS171W</strain>
    </source>
</reference>
<evidence type="ECO:0000256" key="5">
    <source>
        <dbReference type="ARBA" id="ARBA00023136"/>
    </source>
</evidence>
<feature type="transmembrane region" description="Helical" evidence="7">
    <location>
        <begin position="374"/>
        <end position="401"/>
    </location>
</feature>
<evidence type="ECO:0000259" key="9">
    <source>
        <dbReference type="Pfam" id="PF12704"/>
    </source>
</evidence>
<evidence type="ECO:0000256" key="7">
    <source>
        <dbReference type="SAM" id="Phobius"/>
    </source>
</evidence>
<gene>
    <name evidence="10" type="ORF">PQU92_09835</name>
</gene>
<keyword evidence="5 7" id="KW-0472">Membrane</keyword>
<proteinExistence type="predicted"/>
<dbReference type="PANTHER" id="PTHR30572:SF18">
    <property type="entry name" value="ABC-TYPE MACROLIDE FAMILY EXPORT SYSTEM PERMEASE COMPONENT 2"/>
    <property type="match status" value="1"/>
</dbReference>
<feature type="transmembrane region" description="Helical" evidence="7">
    <location>
        <begin position="335"/>
        <end position="354"/>
    </location>
</feature>
<protein>
    <submittedName>
        <fullName evidence="10">ABC transporter permease</fullName>
    </submittedName>
</protein>
<feature type="transmembrane region" description="Helical" evidence="7">
    <location>
        <begin position="422"/>
        <end position="445"/>
    </location>
</feature>
<evidence type="ECO:0000256" key="4">
    <source>
        <dbReference type="ARBA" id="ARBA00022989"/>
    </source>
</evidence>
<feature type="domain" description="MacB-like periplasmic core" evidence="9">
    <location>
        <begin position="435"/>
        <end position="659"/>
    </location>
</feature>
<accession>A0ABT5HU30</accession>
<feature type="domain" description="ABC3 transporter permease C-terminal" evidence="8">
    <location>
        <begin position="286"/>
        <end position="399"/>
    </location>
</feature>
<feature type="transmembrane region" description="Helical" evidence="7">
    <location>
        <begin position="736"/>
        <end position="760"/>
    </location>
</feature>
<feature type="transmembrane region" description="Helical" evidence="7">
    <location>
        <begin position="692"/>
        <end position="715"/>
    </location>
</feature>
<feature type="transmembrane region" description="Helical" evidence="7">
    <location>
        <begin position="780"/>
        <end position="804"/>
    </location>
</feature>
<evidence type="ECO:0000313" key="10">
    <source>
        <dbReference type="EMBL" id="MDC7683577.1"/>
    </source>
</evidence>
<keyword evidence="11" id="KW-1185">Reference proteome</keyword>
<dbReference type="RefSeq" id="WP_272748047.1">
    <property type="nucleotide sequence ID" value="NZ_JAQQKX010000007.1"/>
</dbReference>
<dbReference type="InterPro" id="IPR025857">
    <property type="entry name" value="MacB_PCD"/>
</dbReference>
<dbReference type="InterPro" id="IPR050250">
    <property type="entry name" value="Macrolide_Exporter_MacB"/>
</dbReference>
<sequence length="815" mass="88719">MGRSTFTAFYRSFTRHPLYALLNLLGLSFGIAVFIALSLLYRFETGYESWSSARQDTYAIGGQYFFPGMPNDVFIGSMGGLLDEMKIAYPHLEGTRDWGNAVTVHKGAEVYGEQIELVDGNFLSFFNIPLRHGDAKTALASPDSVVISEEKARKYFGTVDVLGRAITLSDEEGRKNYVVSAVMRDLPKNTDMKLDFMRLLTKQRMSEEANWHKWGSIQLVTYFKFADPAQAAALQKQFPAFIDRQVGDRFGDDIKGSKIMALHLVPLADAHLIDPKQKAAIVSLGLVGVVALVLALINYVNLATARAGLRAREVAVRKTLGAQPGALRLQFLGEAALTLLLAFLIGLSLVELSLPVINAVGGLNLKLDYVSEGAWVAGVLAVVMAAGLVAALYPAFALSAFKPAQVLASSRTPAGGRAGVRLREVLVIMQFATVVVAFVLMLGFMRQIDHMQKADLGFTREGLLIVNSTRYTAISEAQREAYVAAVRALPNVKRASIGNAIPGDQSSTSNSNIVRPGQTDSATGSPTVNWSVVGPDYFQLLGTKLVAGRLFNARYGGDQMWRTDAESREEGRVTNVIISRLTVKRMDYASPQAAIGQIARFANRQVRIVGVVEDMRFYHPTDAIQAKLYLFDAKPNNNPVAFVRYEGVSEPQMRAQLQQVWRRIAPDVPFEGVSATANLDKYYKPERDRSNLFSIGAGIAALIGCIGLYGMAAFNTSRRVREIGLRKVLGASRGKVVGLLIGQFLRPVVVASLLAIPLAWLALRHWLSQFDDAIAISPWFFVGAVAGALLIALGTVGGLALVSASVEPGKALRHE</sequence>
<evidence type="ECO:0000256" key="6">
    <source>
        <dbReference type="SAM" id="MobiDB-lite"/>
    </source>
</evidence>
<feature type="transmembrane region" description="Helical" evidence="7">
    <location>
        <begin position="21"/>
        <end position="41"/>
    </location>
</feature>
<evidence type="ECO:0000256" key="1">
    <source>
        <dbReference type="ARBA" id="ARBA00004651"/>
    </source>
</evidence>
<dbReference type="EMBL" id="JAQQKX010000007">
    <property type="protein sequence ID" value="MDC7683577.1"/>
    <property type="molecule type" value="Genomic_DNA"/>
</dbReference>
<feature type="region of interest" description="Disordered" evidence="6">
    <location>
        <begin position="499"/>
        <end position="527"/>
    </location>
</feature>
<comment type="subcellular location">
    <subcellularLocation>
        <location evidence="1">Cell membrane</location>
        <topology evidence="1">Multi-pass membrane protein</topology>
    </subcellularLocation>
</comment>
<dbReference type="Proteomes" id="UP001214854">
    <property type="component" value="Unassembled WGS sequence"/>
</dbReference>
<dbReference type="InterPro" id="IPR003838">
    <property type="entry name" value="ABC3_permease_C"/>
</dbReference>
<evidence type="ECO:0000259" key="8">
    <source>
        <dbReference type="Pfam" id="PF02687"/>
    </source>
</evidence>
<comment type="caution">
    <text evidence="10">The sequence shown here is derived from an EMBL/GenBank/DDBJ whole genome shotgun (WGS) entry which is preliminary data.</text>
</comment>
<name>A0ABT5HU30_9CAUL</name>
<dbReference type="PANTHER" id="PTHR30572">
    <property type="entry name" value="MEMBRANE COMPONENT OF TRANSPORTER-RELATED"/>
    <property type="match status" value="1"/>
</dbReference>
<organism evidence="10 11">
    <name type="scientific">Asticcacaulis aquaticus</name>
    <dbReference type="NCBI Taxonomy" id="2984212"/>
    <lineage>
        <taxon>Bacteria</taxon>
        <taxon>Pseudomonadati</taxon>
        <taxon>Pseudomonadota</taxon>
        <taxon>Alphaproteobacteria</taxon>
        <taxon>Caulobacterales</taxon>
        <taxon>Caulobacteraceae</taxon>
        <taxon>Asticcacaulis</taxon>
    </lineage>
</organism>
<evidence type="ECO:0000313" key="11">
    <source>
        <dbReference type="Proteomes" id="UP001214854"/>
    </source>
</evidence>
<evidence type="ECO:0000256" key="2">
    <source>
        <dbReference type="ARBA" id="ARBA00022475"/>
    </source>
</evidence>
<feature type="domain" description="MacB-like periplasmic core" evidence="9">
    <location>
        <begin position="21"/>
        <end position="238"/>
    </location>
</feature>
<feature type="transmembrane region" description="Helical" evidence="7">
    <location>
        <begin position="279"/>
        <end position="302"/>
    </location>
</feature>